<name>A0A0C9WIQ7_9AGAR</name>
<dbReference type="EMBL" id="KN838848">
    <property type="protein sequence ID" value="KIJ93364.1"/>
    <property type="molecule type" value="Genomic_DNA"/>
</dbReference>
<dbReference type="OrthoDB" id="3044168at2759"/>
<keyword evidence="3" id="KW-1185">Reference proteome</keyword>
<feature type="region of interest" description="Disordered" evidence="1">
    <location>
        <begin position="42"/>
        <end position="103"/>
    </location>
</feature>
<protein>
    <submittedName>
        <fullName evidence="2">Uncharacterized protein</fullName>
    </submittedName>
</protein>
<proteinExistence type="predicted"/>
<sequence>MKDWLNQHKDRLSTKDLWSVEAQHTLTFADLKKWLEEKDREADIKQDVKVKRKAPQSPPKLKKKKHDDRDRGVQRKHKKSKTSMEPDRESESQPLPLNKDRLIKDPCTTCRPTRLRRLARYVYRSNAARQVFDHQKDDPVCFSVFAQSQHGRLSATPKSSRDFVSASSTSSLVEIIIKLLEIILAPSVLASLWNIPTNYDIIMSLCTYAFHKLLESLRRGSRHKVAPSMAIRHQYVDIRRMAAAHLLDIEPEKERWRNNAQDWYGAGLSEQSGTGKFHHHLGLLSREDWAEWN</sequence>
<evidence type="ECO:0000256" key="1">
    <source>
        <dbReference type="SAM" id="MobiDB-lite"/>
    </source>
</evidence>
<evidence type="ECO:0000313" key="3">
    <source>
        <dbReference type="Proteomes" id="UP000054477"/>
    </source>
</evidence>
<accession>A0A0C9WIQ7</accession>
<reference evidence="3" key="2">
    <citation type="submission" date="2015-01" db="EMBL/GenBank/DDBJ databases">
        <title>Evolutionary Origins and Diversification of the Mycorrhizal Mutualists.</title>
        <authorList>
            <consortium name="DOE Joint Genome Institute"/>
            <consortium name="Mycorrhizal Genomics Consortium"/>
            <person name="Kohler A."/>
            <person name="Kuo A."/>
            <person name="Nagy L.G."/>
            <person name="Floudas D."/>
            <person name="Copeland A."/>
            <person name="Barry K.W."/>
            <person name="Cichocki N."/>
            <person name="Veneault-Fourrey C."/>
            <person name="LaButti K."/>
            <person name="Lindquist E.A."/>
            <person name="Lipzen A."/>
            <person name="Lundell T."/>
            <person name="Morin E."/>
            <person name="Murat C."/>
            <person name="Riley R."/>
            <person name="Ohm R."/>
            <person name="Sun H."/>
            <person name="Tunlid A."/>
            <person name="Henrissat B."/>
            <person name="Grigoriev I.V."/>
            <person name="Hibbett D.S."/>
            <person name="Martin F."/>
        </authorList>
    </citation>
    <scope>NUCLEOTIDE SEQUENCE [LARGE SCALE GENOMIC DNA]</scope>
    <source>
        <strain evidence="3">LaAM-08-1</strain>
    </source>
</reference>
<feature type="compositionally biased region" description="Basic and acidic residues" evidence="1">
    <location>
        <begin position="82"/>
        <end position="91"/>
    </location>
</feature>
<gene>
    <name evidence="2" type="ORF">K443DRAFT_12918</name>
</gene>
<dbReference type="STRING" id="1095629.A0A0C9WIQ7"/>
<evidence type="ECO:0000313" key="2">
    <source>
        <dbReference type="EMBL" id="KIJ93364.1"/>
    </source>
</evidence>
<dbReference type="Proteomes" id="UP000054477">
    <property type="component" value="Unassembled WGS sequence"/>
</dbReference>
<feature type="compositionally biased region" description="Basic residues" evidence="1">
    <location>
        <begin position="50"/>
        <end position="66"/>
    </location>
</feature>
<reference evidence="2 3" key="1">
    <citation type="submission" date="2014-04" db="EMBL/GenBank/DDBJ databases">
        <authorList>
            <consortium name="DOE Joint Genome Institute"/>
            <person name="Kuo A."/>
            <person name="Kohler A."/>
            <person name="Nagy L.G."/>
            <person name="Floudas D."/>
            <person name="Copeland A."/>
            <person name="Barry K.W."/>
            <person name="Cichocki N."/>
            <person name="Veneault-Fourrey C."/>
            <person name="LaButti K."/>
            <person name="Lindquist E.A."/>
            <person name="Lipzen A."/>
            <person name="Lundell T."/>
            <person name="Morin E."/>
            <person name="Murat C."/>
            <person name="Sun H."/>
            <person name="Tunlid A."/>
            <person name="Henrissat B."/>
            <person name="Grigoriev I.V."/>
            <person name="Hibbett D.S."/>
            <person name="Martin F."/>
            <person name="Nordberg H.P."/>
            <person name="Cantor M.N."/>
            <person name="Hua S.X."/>
        </authorList>
    </citation>
    <scope>NUCLEOTIDE SEQUENCE [LARGE SCALE GENOMIC DNA]</scope>
    <source>
        <strain evidence="2 3">LaAM-08-1</strain>
    </source>
</reference>
<dbReference type="AlphaFoldDB" id="A0A0C9WIQ7"/>
<dbReference type="HOGENOM" id="CLU_950169_0_0_1"/>
<organism evidence="2 3">
    <name type="scientific">Laccaria amethystina LaAM-08-1</name>
    <dbReference type="NCBI Taxonomy" id="1095629"/>
    <lineage>
        <taxon>Eukaryota</taxon>
        <taxon>Fungi</taxon>
        <taxon>Dikarya</taxon>
        <taxon>Basidiomycota</taxon>
        <taxon>Agaricomycotina</taxon>
        <taxon>Agaricomycetes</taxon>
        <taxon>Agaricomycetidae</taxon>
        <taxon>Agaricales</taxon>
        <taxon>Agaricineae</taxon>
        <taxon>Hydnangiaceae</taxon>
        <taxon>Laccaria</taxon>
    </lineage>
</organism>